<dbReference type="EMBL" id="JEMT01016001">
    <property type="protein sequence ID" value="EXX71673.1"/>
    <property type="molecule type" value="Genomic_DNA"/>
</dbReference>
<dbReference type="HOGENOM" id="CLU_047158_0_0_1"/>
<comment type="caution">
    <text evidence="2">The sequence shown here is derived from an EMBL/GenBank/DDBJ whole genome shotgun (WGS) entry which is preliminary data.</text>
</comment>
<proteinExistence type="predicted"/>
<accession>A0A015MY11</accession>
<protein>
    <submittedName>
        <fullName evidence="2">Uncharacterized protein</fullName>
    </submittedName>
</protein>
<evidence type="ECO:0000313" key="2">
    <source>
        <dbReference type="EMBL" id="EXX71673.1"/>
    </source>
</evidence>
<dbReference type="OrthoDB" id="2447952at2759"/>
<feature type="compositionally biased region" description="Basic residues" evidence="1">
    <location>
        <begin position="202"/>
        <end position="214"/>
    </location>
</feature>
<name>A0A015MY11_RHIIW</name>
<feature type="compositionally biased region" description="Polar residues" evidence="1">
    <location>
        <begin position="167"/>
        <end position="200"/>
    </location>
</feature>
<gene>
    <name evidence="2" type="ORF">RirG_076390</name>
</gene>
<feature type="region of interest" description="Disordered" evidence="1">
    <location>
        <begin position="119"/>
        <end position="214"/>
    </location>
</feature>
<feature type="compositionally biased region" description="Low complexity" evidence="1">
    <location>
        <begin position="150"/>
        <end position="166"/>
    </location>
</feature>
<evidence type="ECO:0000313" key="3">
    <source>
        <dbReference type="Proteomes" id="UP000022910"/>
    </source>
</evidence>
<sequence>MQSTSIQDFPPNSKRRLELQNQHNLQYQQFQQQQQQQQEISDYNIQEPPFKKHRPGIAANLFYKVVELATYTSAFATDTINTLTGNTLNTGGHSTRQNFGYDDDILQIDDDDENVYDQKKKDVSTWGENVETVEDEEPPPPYDNSWSMPSSTTTTFENSNTTTSETKPSLTISTSPSQQDYPTTQTSQKIISTPTHSPTNSSRRRQFRVRRGRRFIRRKSSSVDMSNSFNNTSTHSDNNVDDDEDIFLKFNCKLSDMIAEGKAALNSKVEVTEVEMILAEEKEREERIMKEFGIQSPISRRARTNFNLHNYSYNNFNNNYNFY</sequence>
<organism evidence="2 3">
    <name type="scientific">Rhizophagus irregularis (strain DAOM 197198w)</name>
    <name type="common">Glomus intraradices</name>
    <dbReference type="NCBI Taxonomy" id="1432141"/>
    <lineage>
        <taxon>Eukaryota</taxon>
        <taxon>Fungi</taxon>
        <taxon>Fungi incertae sedis</taxon>
        <taxon>Mucoromycota</taxon>
        <taxon>Glomeromycotina</taxon>
        <taxon>Glomeromycetes</taxon>
        <taxon>Glomerales</taxon>
        <taxon>Glomeraceae</taxon>
        <taxon>Rhizophagus</taxon>
    </lineage>
</organism>
<reference evidence="2 3" key="1">
    <citation type="submission" date="2014-02" db="EMBL/GenBank/DDBJ databases">
        <title>Single nucleus genome sequencing reveals high similarity among nuclei of an endomycorrhizal fungus.</title>
        <authorList>
            <person name="Lin K."/>
            <person name="Geurts R."/>
            <person name="Zhang Z."/>
            <person name="Limpens E."/>
            <person name="Saunders D.G."/>
            <person name="Mu D."/>
            <person name="Pang E."/>
            <person name="Cao H."/>
            <person name="Cha H."/>
            <person name="Lin T."/>
            <person name="Zhou Q."/>
            <person name="Shang Y."/>
            <person name="Li Y."/>
            <person name="Ivanov S."/>
            <person name="Sharma T."/>
            <person name="Velzen R.V."/>
            <person name="Ruijter N.D."/>
            <person name="Aanen D.K."/>
            <person name="Win J."/>
            <person name="Kamoun S."/>
            <person name="Bisseling T."/>
            <person name="Huang S."/>
        </authorList>
    </citation>
    <scope>NUCLEOTIDE SEQUENCE [LARGE SCALE GENOMIC DNA]</scope>
    <source>
        <strain evidence="3">DAOM197198w</strain>
    </source>
</reference>
<keyword evidence="3" id="KW-1185">Reference proteome</keyword>
<evidence type="ECO:0000256" key="1">
    <source>
        <dbReference type="SAM" id="MobiDB-lite"/>
    </source>
</evidence>
<dbReference type="Proteomes" id="UP000022910">
    <property type="component" value="Unassembled WGS sequence"/>
</dbReference>
<dbReference type="AlphaFoldDB" id="A0A015MY11"/>